<evidence type="ECO:0000256" key="1">
    <source>
        <dbReference type="SAM" id="Coils"/>
    </source>
</evidence>
<evidence type="ECO:0000313" key="4">
    <source>
        <dbReference type="EMBL" id="KAK9060669.1"/>
    </source>
</evidence>
<comment type="caution">
    <text evidence="3">The sequence shown here is derived from an EMBL/GenBank/DDBJ whole genome shotgun (WGS) entry which is preliminary data.</text>
</comment>
<dbReference type="AlphaFoldDB" id="A0AAP0CWM0"/>
<evidence type="ECO:0000313" key="3">
    <source>
        <dbReference type="EMBL" id="KAK9060668.1"/>
    </source>
</evidence>
<reference evidence="3 5" key="1">
    <citation type="submission" date="2024-04" db="EMBL/GenBank/DDBJ databases">
        <title>The reference genome of an endangered Asteraceae, Deinandra increscens subsp. villosa, native to the Central Coast of California.</title>
        <authorList>
            <person name="Guilliams M."/>
            <person name="Hasenstab-Lehman K."/>
            <person name="Meyer R."/>
            <person name="Mcevoy S."/>
        </authorList>
    </citation>
    <scope>NUCLEOTIDE SEQUENCE [LARGE SCALE GENOMIC DNA]</scope>
    <source>
        <tissue evidence="3">Leaf</tissue>
    </source>
</reference>
<feature type="region of interest" description="Disordered" evidence="2">
    <location>
        <begin position="327"/>
        <end position="353"/>
    </location>
</feature>
<feature type="compositionally biased region" description="Basic residues" evidence="2">
    <location>
        <begin position="327"/>
        <end position="340"/>
    </location>
</feature>
<name>A0AAP0CWM0_9ASTR</name>
<protein>
    <submittedName>
        <fullName evidence="3">Uncharacterized protein</fullName>
    </submittedName>
</protein>
<dbReference type="PANTHER" id="PTHR34807:SF3">
    <property type="entry name" value="OS08G0270800 PROTEIN"/>
    <property type="match status" value="1"/>
</dbReference>
<dbReference type="PANTHER" id="PTHR34807">
    <property type="entry name" value="OS08G0270800 PROTEIN"/>
    <property type="match status" value="1"/>
</dbReference>
<dbReference type="EMBL" id="JBCNJP010000020">
    <property type="protein sequence ID" value="KAK9060668.1"/>
    <property type="molecule type" value="Genomic_DNA"/>
</dbReference>
<feature type="coiled-coil region" evidence="1">
    <location>
        <begin position="27"/>
        <end position="68"/>
    </location>
</feature>
<proteinExistence type="predicted"/>
<evidence type="ECO:0000313" key="5">
    <source>
        <dbReference type="Proteomes" id="UP001408789"/>
    </source>
</evidence>
<organism evidence="3 5">
    <name type="scientific">Deinandra increscens subsp. villosa</name>
    <dbReference type="NCBI Taxonomy" id="3103831"/>
    <lineage>
        <taxon>Eukaryota</taxon>
        <taxon>Viridiplantae</taxon>
        <taxon>Streptophyta</taxon>
        <taxon>Embryophyta</taxon>
        <taxon>Tracheophyta</taxon>
        <taxon>Spermatophyta</taxon>
        <taxon>Magnoliopsida</taxon>
        <taxon>eudicotyledons</taxon>
        <taxon>Gunneridae</taxon>
        <taxon>Pentapetalae</taxon>
        <taxon>asterids</taxon>
        <taxon>campanulids</taxon>
        <taxon>Asterales</taxon>
        <taxon>Asteraceae</taxon>
        <taxon>Asteroideae</taxon>
        <taxon>Heliantheae alliance</taxon>
        <taxon>Madieae</taxon>
        <taxon>Madiinae</taxon>
        <taxon>Deinandra</taxon>
    </lineage>
</organism>
<dbReference type="EMBL" id="JBCNJP010000020">
    <property type="protein sequence ID" value="KAK9060669.1"/>
    <property type="molecule type" value="Genomic_DNA"/>
</dbReference>
<sequence>MSKKMKGVAFNPSPHVSYEDVRARFKHQTLLQDYLELQQETKAARNQLVTMKQKKQTLEADVRFLRRRHKFLLKTKSSTSQELKSQYIETMQYSKSKKEKVNPQKSSTLPNLPLIPKLIQRGKMHTKKKNIILGQLPPSVDLGRNVNLRGFNLNQRVLGNNSSPVTEFNQKENGFSGKQALNQARAPIFDLNQISMEEEESFEDHRKEQQNDLMLSICRNVGDGSTNRSGKRKISWQDPVALRSNLHRRPEKFVSFYLSSSRSSDSLNSISDDLEGQTRESSSALSCILIMLAAPAAQETIDWSYYVRPRDPPPTRDPAAMAHVRYLRKGGRKVERRRGGIRTPQHPALGQQE</sequence>
<evidence type="ECO:0000256" key="2">
    <source>
        <dbReference type="SAM" id="MobiDB-lite"/>
    </source>
</evidence>
<accession>A0AAP0CWM0</accession>
<keyword evidence="5" id="KW-1185">Reference proteome</keyword>
<dbReference type="Proteomes" id="UP001408789">
    <property type="component" value="Unassembled WGS sequence"/>
</dbReference>
<keyword evidence="1" id="KW-0175">Coiled coil</keyword>
<gene>
    <name evidence="3" type="ORF">SSX86_021374</name>
    <name evidence="4" type="ORF">SSX86_021375</name>
</gene>